<comment type="caution">
    <text evidence="1">The sequence shown here is derived from an EMBL/GenBank/DDBJ whole genome shotgun (WGS) entry which is preliminary data.</text>
</comment>
<evidence type="ECO:0000313" key="2">
    <source>
        <dbReference type="Proteomes" id="UP001281003"/>
    </source>
</evidence>
<reference evidence="1" key="2">
    <citation type="submission" date="2023-07" db="EMBL/GenBank/DDBJ databases">
        <authorList>
            <consortium name="Lawrence Berkeley National Laboratory"/>
            <person name="Haridas S."/>
            <person name="Hensen N."/>
            <person name="Bonometti L."/>
            <person name="Westerberg I."/>
            <person name="Brannstrom I.O."/>
            <person name="Guillou S."/>
            <person name="Cros-Aarteil S."/>
            <person name="Calhoun S."/>
            <person name="Kuo A."/>
            <person name="Mondo S."/>
            <person name="Pangilinan J."/>
            <person name="Riley R."/>
            <person name="LaButti K."/>
            <person name="Andreopoulos B."/>
            <person name="Lipzen A."/>
            <person name="Chen C."/>
            <person name="Yanf M."/>
            <person name="Daum C."/>
            <person name="Ng V."/>
            <person name="Clum A."/>
            <person name="Steindorff A."/>
            <person name="Ohm R."/>
            <person name="Martin F."/>
            <person name="Silar P."/>
            <person name="Natvig D."/>
            <person name="Lalanne C."/>
            <person name="Gautier V."/>
            <person name="Ament-velasquez S.L."/>
            <person name="Kruys A."/>
            <person name="Hutchinson M.I."/>
            <person name="Powell A.J."/>
            <person name="Barry K."/>
            <person name="Miller A.N."/>
            <person name="Grigoriev I.V."/>
            <person name="Debuchy R."/>
            <person name="Gladieux P."/>
            <person name="Thoren M.H."/>
            <person name="Johannesson H."/>
        </authorList>
    </citation>
    <scope>NUCLEOTIDE SEQUENCE</scope>
    <source>
        <strain evidence="1">FGSC 1904</strain>
    </source>
</reference>
<dbReference type="Proteomes" id="UP001281003">
    <property type="component" value="Unassembled WGS sequence"/>
</dbReference>
<keyword evidence="2" id="KW-1185">Reference proteome</keyword>
<organism evidence="1 2">
    <name type="scientific">Sordaria brevicollis</name>
    <dbReference type="NCBI Taxonomy" id="83679"/>
    <lineage>
        <taxon>Eukaryota</taxon>
        <taxon>Fungi</taxon>
        <taxon>Dikarya</taxon>
        <taxon>Ascomycota</taxon>
        <taxon>Pezizomycotina</taxon>
        <taxon>Sordariomycetes</taxon>
        <taxon>Sordariomycetidae</taxon>
        <taxon>Sordariales</taxon>
        <taxon>Sordariaceae</taxon>
        <taxon>Sordaria</taxon>
    </lineage>
</organism>
<name>A0AAE0PG92_SORBR</name>
<gene>
    <name evidence="1" type="ORF">B0T20DRAFT_392365</name>
</gene>
<sequence>MSVIAGFNSKFGWCEFWCRELHGPSCMAGKNDACLAPLSATAFSVTRGTICHGRVAPAVDKCTIKSRILNSGGNFDPDKPESVHWYWYFDLPQQPSQTQGDISLNDLKQPLPTDEYRTSTTIPDPPVPESRTIVRHIPMSPTVSEKHAMRPENLHSIGSELIELPICYASIPGTEIWNVYTTLAGRRPDRQSRLGEALRART</sequence>
<dbReference type="AlphaFoldDB" id="A0AAE0PG92"/>
<reference evidence="1" key="1">
    <citation type="journal article" date="2023" name="Mol. Phylogenet. Evol.">
        <title>Genome-scale phylogeny and comparative genomics of the fungal order Sordariales.</title>
        <authorList>
            <person name="Hensen N."/>
            <person name="Bonometti L."/>
            <person name="Westerberg I."/>
            <person name="Brannstrom I.O."/>
            <person name="Guillou S."/>
            <person name="Cros-Aarteil S."/>
            <person name="Calhoun S."/>
            <person name="Haridas S."/>
            <person name="Kuo A."/>
            <person name="Mondo S."/>
            <person name="Pangilinan J."/>
            <person name="Riley R."/>
            <person name="LaButti K."/>
            <person name="Andreopoulos B."/>
            <person name="Lipzen A."/>
            <person name="Chen C."/>
            <person name="Yan M."/>
            <person name="Daum C."/>
            <person name="Ng V."/>
            <person name="Clum A."/>
            <person name="Steindorff A."/>
            <person name="Ohm R.A."/>
            <person name="Martin F."/>
            <person name="Silar P."/>
            <person name="Natvig D.O."/>
            <person name="Lalanne C."/>
            <person name="Gautier V."/>
            <person name="Ament-Velasquez S.L."/>
            <person name="Kruys A."/>
            <person name="Hutchinson M.I."/>
            <person name="Powell A.J."/>
            <person name="Barry K."/>
            <person name="Miller A.N."/>
            <person name="Grigoriev I.V."/>
            <person name="Debuchy R."/>
            <person name="Gladieux P."/>
            <person name="Hiltunen Thoren M."/>
            <person name="Johannesson H."/>
        </authorList>
    </citation>
    <scope>NUCLEOTIDE SEQUENCE</scope>
    <source>
        <strain evidence="1">FGSC 1904</strain>
    </source>
</reference>
<accession>A0AAE0PG92</accession>
<proteinExistence type="predicted"/>
<protein>
    <submittedName>
        <fullName evidence="1">Uncharacterized protein</fullName>
    </submittedName>
</protein>
<evidence type="ECO:0000313" key="1">
    <source>
        <dbReference type="EMBL" id="KAK3399356.1"/>
    </source>
</evidence>
<dbReference type="EMBL" id="JAUTDP010000005">
    <property type="protein sequence ID" value="KAK3399356.1"/>
    <property type="molecule type" value="Genomic_DNA"/>
</dbReference>